<evidence type="ECO:0000313" key="7">
    <source>
        <dbReference type="Proteomes" id="UP000693970"/>
    </source>
</evidence>
<proteinExistence type="predicted"/>
<keyword evidence="3 5" id="KW-1133">Transmembrane helix</keyword>
<feature type="transmembrane region" description="Helical" evidence="5">
    <location>
        <begin position="189"/>
        <end position="222"/>
    </location>
</feature>
<feature type="transmembrane region" description="Helical" evidence="5">
    <location>
        <begin position="229"/>
        <end position="250"/>
    </location>
</feature>
<reference evidence="6" key="2">
    <citation type="submission" date="2021-04" db="EMBL/GenBank/DDBJ databases">
        <authorList>
            <person name="Podell S."/>
        </authorList>
    </citation>
    <scope>NUCLEOTIDE SEQUENCE</scope>
    <source>
        <strain evidence="6">Hildebrandi</strain>
    </source>
</reference>
<dbReference type="PANTHER" id="PTHR43701:SF2">
    <property type="entry name" value="MEMBRANE TRANSPORTER PROTEIN YJNA-RELATED"/>
    <property type="match status" value="1"/>
</dbReference>
<comment type="caution">
    <text evidence="6">The sequence shown here is derived from an EMBL/GenBank/DDBJ whole genome shotgun (WGS) entry which is preliminary data.</text>
</comment>
<protein>
    <submittedName>
        <fullName evidence="6">Sulfite exporter TauE/SafE</fullName>
    </submittedName>
</protein>
<comment type="subcellular location">
    <subcellularLocation>
        <location evidence="1">Membrane</location>
        <topology evidence="1">Multi-pass membrane protein</topology>
    </subcellularLocation>
</comment>
<keyword evidence="4 5" id="KW-0472">Membrane</keyword>
<evidence type="ECO:0000256" key="3">
    <source>
        <dbReference type="ARBA" id="ARBA00022989"/>
    </source>
</evidence>
<dbReference type="InterPro" id="IPR051598">
    <property type="entry name" value="TSUP/Inactive_protease-like"/>
</dbReference>
<evidence type="ECO:0000256" key="5">
    <source>
        <dbReference type="SAM" id="Phobius"/>
    </source>
</evidence>
<dbReference type="Pfam" id="PF01925">
    <property type="entry name" value="TauE"/>
    <property type="match status" value="1"/>
</dbReference>
<gene>
    <name evidence="6" type="ORF">IV203_000386</name>
</gene>
<evidence type="ECO:0000256" key="4">
    <source>
        <dbReference type="ARBA" id="ARBA00023136"/>
    </source>
</evidence>
<dbReference type="EMBL" id="JAGRRH010000015">
    <property type="protein sequence ID" value="KAG7355700.1"/>
    <property type="molecule type" value="Genomic_DNA"/>
</dbReference>
<dbReference type="GO" id="GO:0016020">
    <property type="term" value="C:membrane"/>
    <property type="evidence" value="ECO:0007669"/>
    <property type="project" value="UniProtKB-SubCell"/>
</dbReference>
<dbReference type="AlphaFoldDB" id="A0A9K3L4S1"/>
<feature type="transmembrane region" description="Helical" evidence="5">
    <location>
        <begin position="94"/>
        <end position="113"/>
    </location>
</feature>
<name>A0A9K3L4S1_9STRA</name>
<dbReference type="PANTHER" id="PTHR43701">
    <property type="entry name" value="MEMBRANE TRANSPORTER PROTEIN MJ0441-RELATED"/>
    <property type="match status" value="1"/>
</dbReference>
<feature type="transmembrane region" description="Helical" evidence="5">
    <location>
        <begin position="27"/>
        <end position="48"/>
    </location>
</feature>
<sequence>MASALASPTSVSVASKSAVKFEATKSFLFGGVAGFAGCLVGGVGGSFLMVPMLTSRGLITRLSRPQAHATSLVTVAATGIAGTVILADHVDYEAAAIISVCGMMTARAGAMTASRLSPALLRTSLGVFFLSVASIIPLNSYFFGNQKDNNNTVMVTNSGQSLLTRQRDGGSLALATTGSSTEESISQRFFVPAGIGGCSGFIAGLLGVGSGAVVVPALALLTDKDYREILGTSLCALVFPAVTGTVTHFARGTLAMRVAPALAIGASLGGLCGASLAKSSNENDLKTLFSGWTAVLGVGAWLL</sequence>
<organism evidence="6 7">
    <name type="scientific">Nitzschia inconspicua</name>
    <dbReference type="NCBI Taxonomy" id="303405"/>
    <lineage>
        <taxon>Eukaryota</taxon>
        <taxon>Sar</taxon>
        <taxon>Stramenopiles</taxon>
        <taxon>Ochrophyta</taxon>
        <taxon>Bacillariophyta</taxon>
        <taxon>Bacillariophyceae</taxon>
        <taxon>Bacillariophycidae</taxon>
        <taxon>Bacillariales</taxon>
        <taxon>Bacillariaceae</taxon>
        <taxon>Nitzschia</taxon>
    </lineage>
</organism>
<keyword evidence="7" id="KW-1185">Reference proteome</keyword>
<evidence type="ECO:0000256" key="1">
    <source>
        <dbReference type="ARBA" id="ARBA00004141"/>
    </source>
</evidence>
<accession>A0A9K3L4S1</accession>
<keyword evidence="2 5" id="KW-0812">Transmembrane</keyword>
<feature type="transmembrane region" description="Helical" evidence="5">
    <location>
        <begin position="125"/>
        <end position="144"/>
    </location>
</feature>
<feature type="transmembrane region" description="Helical" evidence="5">
    <location>
        <begin position="256"/>
        <end position="277"/>
    </location>
</feature>
<evidence type="ECO:0000256" key="2">
    <source>
        <dbReference type="ARBA" id="ARBA00022692"/>
    </source>
</evidence>
<evidence type="ECO:0000313" key="6">
    <source>
        <dbReference type="EMBL" id="KAG7355700.1"/>
    </source>
</evidence>
<dbReference type="InterPro" id="IPR002781">
    <property type="entry name" value="TM_pro_TauE-like"/>
</dbReference>
<feature type="transmembrane region" description="Helical" evidence="5">
    <location>
        <begin position="69"/>
        <end position="88"/>
    </location>
</feature>
<reference evidence="6" key="1">
    <citation type="journal article" date="2021" name="Sci. Rep.">
        <title>Diploid genomic architecture of Nitzschia inconspicua, an elite biomass production diatom.</title>
        <authorList>
            <person name="Oliver A."/>
            <person name="Podell S."/>
            <person name="Pinowska A."/>
            <person name="Traller J.C."/>
            <person name="Smith S.R."/>
            <person name="McClure R."/>
            <person name="Beliaev A."/>
            <person name="Bohutskyi P."/>
            <person name="Hill E.A."/>
            <person name="Rabines A."/>
            <person name="Zheng H."/>
            <person name="Allen L.Z."/>
            <person name="Kuo A."/>
            <person name="Grigoriev I.V."/>
            <person name="Allen A.E."/>
            <person name="Hazlebeck D."/>
            <person name="Allen E.E."/>
        </authorList>
    </citation>
    <scope>NUCLEOTIDE SEQUENCE</scope>
    <source>
        <strain evidence="6">Hildebrandi</strain>
    </source>
</reference>
<dbReference type="Proteomes" id="UP000693970">
    <property type="component" value="Unassembled WGS sequence"/>
</dbReference>